<protein>
    <submittedName>
        <fullName evidence="2">Uncharacterized protein</fullName>
    </submittedName>
</protein>
<sequence>MSRTSNLEPFRTPQEPLRPPRRSFFGVFRRIVWFFRLIVVGSSQDPRNTPRTLGTPSDHSDQASERSETPQNPSTTPDRRRTTRIDSDRRRTTQGDPPRPRQLPKAPVASRSPPEAPAAQRSAPGRPSATLEPQRTPSAP</sequence>
<evidence type="ECO:0000313" key="3">
    <source>
        <dbReference type="Proteomes" id="UP000325313"/>
    </source>
</evidence>
<gene>
    <name evidence="2" type="ORF">PGTUg99_003131</name>
</gene>
<accession>A0A5B0QGZ4</accession>
<evidence type="ECO:0000313" key="2">
    <source>
        <dbReference type="EMBL" id="KAA1112224.1"/>
    </source>
</evidence>
<dbReference type="Proteomes" id="UP000325313">
    <property type="component" value="Unassembled WGS sequence"/>
</dbReference>
<feature type="compositionally biased region" description="Polar residues" evidence="1">
    <location>
        <begin position="131"/>
        <end position="140"/>
    </location>
</feature>
<feature type="compositionally biased region" description="Basic and acidic residues" evidence="1">
    <location>
        <begin position="77"/>
        <end position="93"/>
    </location>
</feature>
<reference evidence="2 3" key="1">
    <citation type="submission" date="2019-05" db="EMBL/GenBank/DDBJ databases">
        <title>Emergence of the Ug99 lineage of the wheat stem rust pathogen through somatic hybridization.</title>
        <authorList>
            <person name="Li F."/>
            <person name="Upadhyaya N.M."/>
            <person name="Sperschneider J."/>
            <person name="Matny O."/>
            <person name="Nguyen-Phuc H."/>
            <person name="Mago R."/>
            <person name="Raley C."/>
            <person name="Miller M.E."/>
            <person name="Silverstein K.A.T."/>
            <person name="Henningsen E."/>
            <person name="Hirsch C.D."/>
            <person name="Visser B."/>
            <person name="Pretorius Z.A."/>
            <person name="Steffenson B.J."/>
            <person name="Schwessinger B."/>
            <person name="Dodds P.N."/>
            <person name="Figueroa M."/>
        </authorList>
    </citation>
    <scope>NUCLEOTIDE SEQUENCE [LARGE SCALE GENOMIC DNA]</scope>
    <source>
        <strain evidence="2 3">Ug99</strain>
    </source>
</reference>
<comment type="caution">
    <text evidence="2">The sequence shown here is derived from an EMBL/GenBank/DDBJ whole genome shotgun (WGS) entry which is preliminary data.</text>
</comment>
<feature type="region of interest" description="Disordered" evidence="1">
    <location>
        <begin position="40"/>
        <end position="140"/>
    </location>
</feature>
<dbReference type="AlphaFoldDB" id="A0A5B0QGZ4"/>
<feature type="region of interest" description="Disordered" evidence="1">
    <location>
        <begin position="1"/>
        <end position="21"/>
    </location>
</feature>
<name>A0A5B0QGZ4_PUCGR</name>
<evidence type="ECO:0000256" key="1">
    <source>
        <dbReference type="SAM" id="MobiDB-lite"/>
    </source>
</evidence>
<organism evidence="2 3">
    <name type="scientific">Puccinia graminis f. sp. tritici</name>
    <dbReference type="NCBI Taxonomy" id="56615"/>
    <lineage>
        <taxon>Eukaryota</taxon>
        <taxon>Fungi</taxon>
        <taxon>Dikarya</taxon>
        <taxon>Basidiomycota</taxon>
        <taxon>Pucciniomycotina</taxon>
        <taxon>Pucciniomycetes</taxon>
        <taxon>Pucciniales</taxon>
        <taxon>Pucciniaceae</taxon>
        <taxon>Puccinia</taxon>
    </lineage>
</organism>
<feature type="compositionally biased region" description="Basic and acidic residues" evidence="1">
    <location>
        <begin position="58"/>
        <end position="68"/>
    </location>
</feature>
<dbReference type="EMBL" id="VDEP01000280">
    <property type="protein sequence ID" value="KAA1112224.1"/>
    <property type="molecule type" value="Genomic_DNA"/>
</dbReference>
<feature type="compositionally biased region" description="Polar residues" evidence="1">
    <location>
        <begin position="41"/>
        <end position="57"/>
    </location>
</feature>
<proteinExistence type="predicted"/>